<evidence type="ECO:0000256" key="1">
    <source>
        <dbReference type="SAM" id="MobiDB-lite"/>
    </source>
</evidence>
<comment type="caution">
    <text evidence="2">The sequence shown here is derived from an EMBL/GenBank/DDBJ whole genome shotgun (WGS) entry which is preliminary data.</text>
</comment>
<feature type="compositionally biased region" description="Low complexity" evidence="1">
    <location>
        <begin position="88"/>
        <end position="100"/>
    </location>
</feature>
<feature type="region of interest" description="Disordered" evidence="1">
    <location>
        <begin position="43"/>
        <end position="102"/>
    </location>
</feature>
<dbReference type="EMBL" id="JAUSUZ010000001">
    <property type="protein sequence ID" value="MDQ0364650.1"/>
    <property type="molecule type" value="Genomic_DNA"/>
</dbReference>
<accession>A0AAE4AV90</accession>
<keyword evidence="3" id="KW-1185">Reference proteome</keyword>
<evidence type="ECO:0000313" key="3">
    <source>
        <dbReference type="Proteomes" id="UP001240236"/>
    </source>
</evidence>
<gene>
    <name evidence="2" type="ORF">J2S42_001319</name>
</gene>
<dbReference type="AlphaFoldDB" id="A0AAE4AV90"/>
<evidence type="ECO:0000313" key="2">
    <source>
        <dbReference type="EMBL" id="MDQ0364650.1"/>
    </source>
</evidence>
<protein>
    <submittedName>
        <fullName evidence="2">Uncharacterized protein</fullName>
    </submittedName>
</protein>
<proteinExistence type="predicted"/>
<reference evidence="2 3" key="1">
    <citation type="submission" date="2023-07" db="EMBL/GenBank/DDBJ databases">
        <title>Sequencing the genomes of 1000 actinobacteria strains.</title>
        <authorList>
            <person name="Klenk H.-P."/>
        </authorList>
    </citation>
    <scope>NUCLEOTIDE SEQUENCE [LARGE SCALE GENOMIC DNA]</scope>
    <source>
        <strain evidence="2 3">DSM 44709</strain>
    </source>
</reference>
<organism evidence="2 3">
    <name type="scientific">Catenuloplanes indicus</name>
    <dbReference type="NCBI Taxonomy" id="137267"/>
    <lineage>
        <taxon>Bacteria</taxon>
        <taxon>Bacillati</taxon>
        <taxon>Actinomycetota</taxon>
        <taxon>Actinomycetes</taxon>
        <taxon>Micromonosporales</taxon>
        <taxon>Micromonosporaceae</taxon>
        <taxon>Catenuloplanes</taxon>
    </lineage>
</organism>
<sequence length="115" mass="12763">MAYSVVGGQRMSLTYHHTFFQVDPESAGHCRLLWVTDALPHDAAADPAENGTRNRRDQGRSRKPVTGITRSGGARNVRRVTTERTKWSGPRGSTPGTTTPETERFYMACGRCRPT</sequence>
<dbReference type="Proteomes" id="UP001240236">
    <property type="component" value="Unassembled WGS sequence"/>
</dbReference>
<name>A0AAE4AV90_9ACTN</name>